<feature type="region of interest" description="Disordered" evidence="1">
    <location>
        <begin position="342"/>
        <end position="374"/>
    </location>
</feature>
<proteinExistence type="predicted"/>
<dbReference type="Proteomes" id="UP001595997">
    <property type="component" value="Unassembled WGS sequence"/>
</dbReference>
<evidence type="ECO:0000313" key="4">
    <source>
        <dbReference type="Proteomes" id="UP001595997"/>
    </source>
</evidence>
<keyword evidence="4" id="KW-1185">Reference proteome</keyword>
<evidence type="ECO:0000256" key="1">
    <source>
        <dbReference type="SAM" id="MobiDB-lite"/>
    </source>
</evidence>
<evidence type="ECO:0000256" key="2">
    <source>
        <dbReference type="SAM" id="SignalP"/>
    </source>
</evidence>
<sequence>MTDTLRRATVTTVTGLGLFLTLLPGGAAHAQALKAPTRVPCNDITALKTAIDNANAGGGSIVLAPRCVYSLTQADNPGDGLPEITGRVRISGDGTIIERSAAASFRIFHVRQSGSLDLKSITVRHGETGAGDSDGGGIRNDRGRVTLTDVTVRDNAAGTGGGIWNQLGTLTLKNTTVRDNRGAFGGGVATNGTMTMRGGALRDNTGAFWGGGLANAGETKLDHVSLDSNDSGEYGGGIVTLAINNETGPLRLNHTRVRGNIARTDGGGILTGADEPTTLYRSSVSHNTSNGGATTGGGIANSGRILRLFIGTTGSTKHQESSGNSTKQTPHRVNLIRSTVFKNHPTNCAPPGSVPRCDAVGSAPATAAPEPSRN</sequence>
<dbReference type="InterPro" id="IPR012334">
    <property type="entry name" value="Pectin_lyas_fold"/>
</dbReference>
<feature type="signal peptide" evidence="2">
    <location>
        <begin position="1"/>
        <end position="30"/>
    </location>
</feature>
<organism evidence="3 4">
    <name type="scientific">Streptomyces ovatisporus</name>
    <dbReference type="NCBI Taxonomy" id="1128682"/>
    <lineage>
        <taxon>Bacteria</taxon>
        <taxon>Bacillati</taxon>
        <taxon>Actinomycetota</taxon>
        <taxon>Actinomycetes</taxon>
        <taxon>Kitasatosporales</taxon>
        <taxon>Streptomycetaceae</taxon>
        <taxon>Streptomyces</taxon>
    </lineage>
</organism>
<protein>
    <submittedName>
        <fullName evidence="3">Uncharacterized protein</fullName>
    </submittedName>
</protein>
<keyword evidence="2" id="KW-0732">Signal</keyword>
<dbReference type="InterPro" id="IPR011050">
    <property type="entry name" value="Pectin_lyase_fold/virulence"/>
</dbReference>
<evidence type="ECO:0000313" key="3">
    <source>
        <dbReference type="EMBL" id="MFC4494571.1"/>
    </source>
</evidence>
<gene>
    <name evidence="3" type="ORF">ACFPA8_10550</name>
</gene>
<reference evidence="4" key="1">
    <citation type="journal article" date="2019" name="Int. J. Syst. Evol. Microbiol.">
        <title>The Global Catalogue of Microorganisms (GCM) 10K type strain sequencing project: providing services to taxonomists for standard genome sequencing and annotation.</title>
        <authorList>
            <consortium name="The Broad Institute Genomics Platform"/>
            <consortium name="The Broad Institute Genome Sequencing Center for Infectious Disease"/>
            <person name="Wu L."/>
            <person name="Ma J."/>
        </authorList>
    </citation>
    <scope>NUCLEOTIDE SEQUENCE [LARGE SCALE GENOMIC DNA]</scope>
    <source>
        <strain evidence="4">CGMCC 4.7357</strain>
    </source>
</reference>
<name>A0ABV9A6M1_9ACTN</name>
<dbReference type="Gene3D" id="2.160.20.10">
    <property type="entry name" value="Single-stranded right-handed beta-helix, Pectin lyase-like"/>
    <property type="match status" value="1"/>
</dbReference>
<feature type="chain" id="PRO_5047303559" evidence="2">
    <location>
        <begin position="31"/>
        <end position="374"/>
    </location>
</feature>
<comment type="caution">
    <text evidence="3">The sequence shown here is derived from an EMBL/GenBank/DDBJ whole genome shotgun (WGS) entry which is preliminary data.</text>
</comment>
<dbReference type="RefSeq" id="WP_386445815.1">
    <property type="nucleotide sequence ID" value="NZ_JBHSFH010000005.1"/>
</dbReference>
<accession>A0ABV9A6M1</accession>
<dbReference type="EMBL" id="JBHSFH010000005">
    <property type="protein sequence ID" value="MFC4494571.1"/>
    <property type="molecule type" value="Genomic_DNA"/>
</dbReference>
<dbReference type="SUPFAM" id="SSF51126">
    <property type="entry name" value="Pectin lyase-like"/>
    <property type="match status" value="1"/>
</dbReference>